<evidence type="ECO:0000313" key="3">
    <source>
        <dbReference type="Proteomes" id="UP000824596"/>
    </source>
</evidence>
<feature type="compositionally biased region" description="Basic and acidic residues" evidence="1">
    <location>
        <begin position="188"/>
        <end position="202"/>
    </location>
</feature>
<feature type="region of interest" description="Disordered" evidence="1">
    <location>
        <begin position="1"/>
        <end position="347"/>
    </location>
</feature>
<dbReference type="EMBL" id="JAIZPD010000010">
    <property type="protein sequence ID" value="KAH0960307.1"/>
    <property type="molecule type" value="Genomic_DNA"/>
</dbReference>
<dbReference type="RefSeq" id="XP_044717820.1">
    <property type="nucleotide sequence ID" value="XM_044866933.1"/>
</dbReference>
<dbReference type="AlphaFoldDB" id="A0A9P8MSL4"/>
<dbReference type="OrthoDB" id="5416983at2759"/>
<sequence length="347" mass="36071">MMATEPSIEKLAHVSASPEPQPADRAHHVALDPPTVNGNPSASSDDIANKRITSVEDQINSADVSVSGGSDTEASRTDWARQKDGDKSHGRTGSSVKKPATFKAVSVNKTFLAAKASPGSTVSKANDKPTTGTSTPPPGSATLSVSRPRLVAKTGSGARDSAPRSSSAVNGGKPATAPDPNVVWNKNRPPEPKKFTDEELKKYGIHMASRLNEDDAQGQGKWADIDDDDDDWAPEAITWGDGTKTTLPHPDEQVAAISENGDDEGSVTSKGKSQEKPKSPAPPVSTGSPLPRPGSLASGKGLILKSASQDKPALSIAGVGGGSQLSPRSTKRSTQKRGPAAERDRSR</sequence>
<accession>A0A9P8MSL4</accession>
<comment type="caution">
    <text evidence="2">The sequence shown here is derived from an EMBL/GenBank/DDBJ whole genome shotgun (WGS) entry which is preliminary data.</text>
</comment>
<proteinExistence type="predicted"/>
<name>A0A9P8MSL4_9HYPO</name>
<evidence type="ECO:0000256" key="1">
    <source>
        <dbReference type="SAM" id="MobiDB-lite"/>
    </source>
</evidence>
<feature type="compositionally biased region" description="Basic and acidic residues" evidence="1">
    <location>
        <begin position="73"/>
        <end position="89"/>
    </location>
</feature>
<dbReference type="GeneID" id="68357591"/>
<reference evidence="2" key="1">
    <citation type="submission" date="2021-09" db="EMBL/GenBank/DDBJ databases">
        <title>A high-quality genome of the endoparasitic fungus Hirsutella rhossiliensis with a comparison of Hirsutella genomes reveals transposable elements contributing to genome size variation.</title>
        <authorList>
            <person name="Lin R."/>
            <person name="Jiao Y."/>
            <person name="Sun X."/>
            <person name="Ling J."/>
            <person name="Xie B."/>
            <person name="Cheng X."/>
        </authorList>
    </citation>
    <scope>NUCLEOTIDE SEQUENCE</scope>
    <source>
        <strain evidence="2">HR02</strain>
    </source>
</reference>
<organism evidence="2 3">
    <name type="scientific">Hirsutella rhossiliensis</name>
    <dbReference type="NCBI Taxonomy" id="111463"/>
    <lineage>
        <taxon>Eukaryota</taxon>
        <taxon>Fungi</taxon>
        <taxon>Dikarya</taxon>
        <taxon>Ascomycota</taxon>
        <taxon>Pezizomycotina</taxon>
        <taxon>Sordariomycetes</taxon>
        <taxon>Hypocreomycetidae</taxon>
        <taxon>Hypocreales</taxon>
        <taxon>Ophiocordycipitaceae</taxon>
        <taxon>Hirsutella</taxon>
    </lineage>
</organism>
<protein>
    <submittedName>
        <fullName evidence="2">Uncharacterized protein</fullName>
    </submittedName>
</protein>
<feature type="compositionally biased region" description="Polar residues" evidence="1">
    <location>
        <begin position="36"/>
        <end position="72"/>
    </location>
</feature>
<evidence type="ECO:0000313" key="2">
    <source>
        <dbReference type="EMBL" id="KAH0960307.1"/>
    </source>
</evidence>
<keyword evidence="3" id="KW-1185">Reference proteome</keyword>
<dbReference type="Proteomes" id="UP000824596">
    <property type="component" value="Unassembled WGS sequence"/>
</dbReference>
<gene>
    <name evidence="2" type="ORF">HRG_08462</name>
</gene>